<organism evidence="1 2">
    <name type="scientific">Martelella alba</name>
    <dbReference type="NCBI Taxonomy" id="2590451"/>
    <lineage>
        <taxon>Bacteria</taxon>
        <taxon>Pseudomonadati</taxon>
        <taxon>Pseudomonadota</taxon>
        <taxon>Alphaproteobacteria</taxon>
        <taxon>Hyphomicrobiales</taxon>
        <taxon>Aurantimonadaceae</taxon>
        <taxon>Martelella</taxon>
    </lineage>
</organism>
<dbReference type="Proteomes" id="UP000305202">
    <property type="component" value="Unassembled WGS sequence"/>
</dbReference>
<gene>
    <name evidence="1" type="ORF">FCN80_24220</name>
</gene>
<dbReference type="Pfam" id="PF04883">
    <property type="entry name" value="HK97-gp10_like"/>
    <property type="match status" value="1"/>
</dbReference>
<reference evidence="1 2" key="1">
    <citation type="submission" date="2019-04" db="EMBL/GenBank/DDBJ databases">
        <authorList>
            <person name="Li M."/>
            <person name="Gao C."/>
        </authorList>
    </citation>
    <scope>NUCLEOTIDE SEQUENCE [LARGE SCALE GENOMIC DNA]</scope>
    <source>
        <strain evidence="1 2">BGMRC 2031</strain>
    </source>
</reference>
<protein>
    <recommendedName>
        <fullName evidence="3">HK97 gp10 family phage protein</fullName>
    </recommendedName>
</protein>
<sequence length="134" mass="14866">MLRVDVQGLAELERQLVDLGTNKAVKVLRDAGKTALAPVMDDMQRHAGYDAKSPGPHMRDSIKITSTNRINDTQWLTVVTLKVGPSKAHQMKALAQEFGTVKQVARPFIRPALDYHKSQVLRILAVEIRAGLSR</sequence>
<keyword evidence="2" id="KW-1185">Reference proteome</keyword>
<dbReference type="InterPro" id="IPR010064">
    <property type="entry name" value="HK97-gp10_tail"/>
</dbReference>
<evidence type="ECO:0008006" key="3">
    <source>
        <dbReference type="Google" id="ProtNLM"/>
    </source>
</evidence>
<dbReference type="NCBIfam" id="TIGR01725">
    <property type="entry name" value="phge_HK97_gp10"/>
    <property type="match status" value="1"/>
</dbReference>
<proteinExistence type="predicted"/>
<evidence type="ECO:0000313" key="1">
    <source>
        <dbReference type="EMBL" id="TKI02681.1"/>
    </source>
</evidence>
<comment type="caution">
    <text evidence="1">The sequence shown here is derived from an EMBL/GenBank/DDBJ whole genome shotgun (WGS) entry which is preliminary data.</text>
</comment>
<dbReference type="EMBL" id="SZPQ01000064">
    <property type="protein sequence ID" value="TKI02681.1"/>
    <property type="molecule type" value="Genomic_DNA"/>
</dbReference>
<accession>A0ABY2SDS9</accession>
<name>A0ABY2SDS9_9HYPH</name>
<evidence type="ECO:0000313" key="2">
    <source>
        <dbReference type="Proteomes" id="UP000305202"/>
    </source>
</evidence>